<feature type="compositionally biased region" description="Polar residues" evidence="1">
    <location>
        <begin position="362"/>
        <end position="382"/>
    </location>
</feature>
<keyword evidence="2" id="KW-0472">Membrane</keyword>
<evidence type="ECO:0000256" key="2">
    <source>
        <dbReference type="SAM" id="Phobius"/>
    </source>
</evidence>
<dbReference type="PROSITE" id="PS51159">
    <property type="entry name" value="CBM21"/>
    <property type="match status" value="1"/>
</dbReference>
<dbReference type="Gene3D" id="2.60.40.2440">
    <property type="entry name" value="Carbohydrate binding type-21 domain"/>
    <property type="match status" value="1"/>
</dbReference>
<dbReference type="PANTHER" id="PTHR12307:SF2">
    <property type="entry name" value="PROTEIN PHOSPHATASE 1 REGULATORY SUBUNIT 3A"/>
    <property type="match status" value="1"/>
</dbReference>
<dbReference type="GO" id="GO:0008157">
    <property type="term" value="F:protein phosphatase 1 binding"/>
    <property type="evidence" value="ECO:0007669"/>
    <property type="project" value="TreeGrafter"/>
</dbReference>
<evidence type="ECO:0000313" key="5">
    <source>
        <dbReference type="Proteomes" id="UP001479290"/>
    </source>
</evidence>
<feature type="compositionally biased region" description="Basic and acidic residues" evidence="1">
    <location>
        <begin position="944"/>
        <end position="953"/>
    </location>
</feature>
<dbReference type="EMBL" id="JAWDJR010000024">
    <property type="protein sequence ID" value="KAK9952391.1"/>
    <property type="molecule type" value="Genomic_DNA"/>
</dbReference>
<dbReference type="InterPro" id="IPR005036">
    <property type="entry name" value="CBM21_dom"/>
</dbReference>
<evidence type="ECO:0000259" key="3">
    <source>
        <dbReference type="PROSITE" id="PS51159"/>
    </source>
</evidence>
<feature type="region of interest" description="Disordered" evidence="1">
    <location>
        <begin position="25"/>
        <end position="63"/>
    </location>
</feature>
<dbReference type="InterPro" id="IPR038175">
    <property type="entry name" value="CBM21_dom_sf"/>
</dbReference>
<dbReference type="GO" id="GO:0005979">
    <property type="term" value="P:regulation of glycogen biosynthetic process"/>
    <property type="evidence" value="ECO:0007669"/>
    <property type="project" value="TreeGrafter"/>
</dbReference>
<feature type="compositionally biased region" description="Basic and acidic residues" evidence="1">
    <location>
        <begin position="321"/>
        <end position="343"/>
    </location>
</feature>
<gene>
    <name evidence="4" type="ORF">ABG768_018233</name>
</gene>
<feature type="compositionally biased region" description="Basic and acidic residues" evidence="1">
    <location>
        <begin position="960"/>
        <end position="969"/>
    </location>
</feature>
<feature type="domain" description="CBM21" evidence="3">
    <location>
        <begin position="121"/>
        <end position="229"/>
    </location>
</feature>
<dbReference type="PANTHER" id="PTHR12307">
    <property type="entry name" value="PROTEIN PHOSPHATASE 1 REGULATORY SUBUNIT"/>
    <property type="match status" value="1"/>
</dbReference>
<proteinExistence type="predicted"/>
<protein>
    <recommendedName>
        <fullName evidence="3">CBM21 domain-containing protein</fullName>
    </recommendedName>
</protein>
<evidence type="ECO:0000313" key="4">
    <source>
        <dbReference type="EMBL" id="KAK9952391.1"/>
    </source>
</evidence>
<comment type="caution">
    <text evidence="4">The sequence shown here is derived from an EMBL/GenBank/DDBJ whole genome shotgun (WGS) entry which is preliminary data.</text>
</comment>
<feature type="region of interest" description="Disordered" evidence="1">
    <location>
        <begin position="880"/>
        <end position="980"/>
    </location>
</feature>
<sequence>MESVEALGRPIGANLLSLPASCPWDEDEESLGLEGIKPKSSPIPRRRSSVSSDDSLPPPSSSRRVSFADAFGLSLVSVKQFDARGVTTPSGPLEKDLNEDKEYYMLPLFTLPQTTEELVLRVHEQKLELESLELISGTSTLRGIVRVLDVCFNKMVYVRTSLDSWRSHFDLLAEYIPGSNNGGMDCFSFKLTLVPPFGEEGARVDFCLRYETSLGTFWANNNAKNYSLFCCEKIKEKASNVSENRRKSCLKITSPNISASTVTETNNEELPDIYLNSDKATGPGSPNENSEKPEKESRKLVEEISRNRSRRSRRRAVRLAKVKEHFAKREEEMKQGTKTKESEVTAETSMQEHVSVLEKTPCSPQSTQTARPPTCNQISSSPAESLKSAEYTGYSTDIYNQALTQHKEAVINTKSNLSEARTDLPLEDCGESIACSASEALEDIQLTEDLNDQKGSIDQSFPVCQNPDLSICKNVERAWEHFEKDAKQRLKSLALSSKMDHEDTNINDGKPEENVSLKTTNSEPQLFSQGFTFGTIVAPLYHQVFKNMETERKDFFSKTLQVDRSLRELGNESLTTVTASETTDIWPELCKSTKQTVHDISVGACKESTDQNSQLTVNPTKNPLSESNKSKNVEMLEVSHNDCTGVFREYPTDNTFTETNLPEVTSRQPDPPLGEILPVCTLALTDYSFQDDPGHSPYLFPLQGPENLVPSNQTIESGIDNLPEQIHPSSPTSVLKTSLSLDNQMSSIKIEMSQNQGDPTNIISSTSCSFSQSPEDPKMLLTSSNDKSDLDSCKLRLNIEKSEELSHLATAMLTEPYTELENTQLNMSNTLESCQMNEKKEQTFIVSATQTSETESSSIIEFDGEHNTLVNKEVEEIHKIKNDESLEEGNGNQIEKQKQDKEEKEQEPKEQEGAEEKLEDKGGINSIEDELKYIDDEEDLDAVETEREKKQQADADDLLSVERDSEEQKQIISTSNVKQHHTDLNEIENLGGAEKQDRHFNSGVAICEETASCQEPSQKSDTELSGSMQAMENDWDLIEFIDKEEDVCCGSENSDRETTDNVNNMLENMDCQAKDSMNGDLENVEDNTSTESQIDDEMELYLNSLRNSQQSVFREGTMSGSYGKRPSVSKGRPLAMPSISESVDEDQTNSSLEDLTNIEYIKELERATLPLVDRNEHVIGRNVLWWKEFLSYDNMSRVIGYTFLLIVFLVAAYYYDFIACFALYLLTVYWLFRQGEEEPLKNSPKGDRGMQ</sequence>
<feature type="compositionally biased region" description="Basic residues" evidence="1">
    <location>
        <begin position="307"/>
        <end position="320"/>
    </location>
</feature>
<dbReference type="GO" id="GO:2001069">
    <property type="term" value="F:glycogen binding"/>
    <property type="evidence" value="ECO:0007669"/>
    <property type="project" value="TreeGrafter"/>
</dbReference>
<name>A0AAW1YWH5_CULAL</name>
<dbReference type="AlphaFoldDB" id="A0AAW1YWH5"/>
<feature type="compositionally biased region" description="Basic and acidic residues" evidence="1">
    <location>
        <begin position="289"/>
        <end position="306"/>
    </location>
</feature>
<dbReference type="GO" id="GO:0000164">
    <property type="term" value="C:protein phosphatase type 1 complex"/>
    <property type="evidence" value="ECO:0007669"/>
    <property type="project" value="TreeGrafter"/>
</dbReference>
<organism evidence="4 5">
    <name type="scientific">Culter alburnus</name>
    <name type="common">Topmouth culter</name>
    <dbReference type="NCBI Taxonomy" id="194366"/>
    <lineage>
        <taxon>Eukaryota</taxon>
        <taxon>Metazoa</taxon>
        <taxon>Chordata</taxon>
        <taxon>Craniata</taxon>
        <taxon>Vertebrata</taxon>
        <taxon>Euteleostomi</taxon>
        <taxon>Actinopterygii</taxon>
        <taxon>Neopterygii</taxon>
        <taxon>Teleostei</taxon>
        <taxon>Ostariophysi</taxon>
        <taxon>Cypriniformes</taxon>
        <taxon>Xenocyprididae</taxon>
        <taxon>Xenocypridinae</taxon>
        <taxon>Culter</taxon>
    </lineage>
</organism>
<feature type="region of interest" description="Disordered" evidence="1">
    <location>
        <begin position="260"/>
        <end position="382"/>
    </location>
</feature>
<keyword evidence="2" id="KW-0812">Transmembrane</keyword>
<keyword evidence="2" id="KW-1133">Transmembrane helix</keyword>
<feature type="transmembrane region" description="Helical" evidence="2">
    <location>
        <begin position="1199"/>
        <end position="1232"/>
    </location>
</feature>
<reference evidence="4 5" key="1">
    <citation type="submission" date="2024-05" db="EMBL/GenBank/DDBJ databases">
        <title>A high-quality chromosomal-level genome assembly of Topmouth culter (Culter alburnus).</title>
        <authorList>
            <person name="Zhao H."/>
        </authorList>
    </citation>
    <scope>NUCLEOTIDE SEQUENCE [LARGE SCALE GENOMIC DNA]</scope>
    <source>
        <strain evidence="4">CATC2023</strain>
        <tissue evidence="4">Muscle</tissue>
    </source>
</reference>
<dbReference type="InterPro" id="IPR050782">
    <property type="entry name" value="PP1_regulatory_subunit_3"/>
</dbReference>
<keyword evidence="5" id="KW-1185">Reference proteome</keyword>
<feature type="compositionally biased region" description="Basic and acidic residues" evidence="1">
    <location>
        <begin position="895"/>
        <end position="922"/>
    </location>
</feature>
<dbReference type="Proteomes" id="UP001479290">
    <property type="component" value="Unassembled WGS sequence"/>
</dbReference>
<dbReference type="CDD" id="cd22255">
    <property type="entry name" value="PBD_PPP1R3A"/>
    <property type="match status" value="1"/>
</dbReference>
<accession>A0AAW1YWH5</accession>
<feature type="compositionally biased region" description="Low complexity" evidence="1">
    <location>
        <begin position="38"/>
        <end position="63"/>
    </location>
</feature>
<dbReference type="Pfam" id="PF03370">
    <property type="entry name" value="CBM_21"/>
    <property type="match status" value="1"/>
</dbReference>
<evidence type="ECO:0000256" key="1">
    <source>
        <dbReference type="SAM" id="MobiDB-lite"/>
    </source>
</evidence>